<evidence type="ECO:0000313" key="2">
    <source>
        <dbReference type="EMBL" id="XHH49678.1"/>
    </source>
</evidence>
<evidence type="ECO:0008006" key="4">
    <source>
        <dbReference type="Google" id="ProtNLM"/>
    </source>
</evidence>
<dbReference type="RefSeq" id="WP_027009497.1">
    <property type="nucleotide sequence ID" value="NZ_CP091521.1"/>
</dbReference>
<protein>
    <recommendedName>
        <fullName evidence="4">ATPase</fullName>
    </recommendedName>
</protein>
<dbReference type="AlphaFoldDB" id="A0ABD8B749"/>
<sequence length="559" mass="63198">MHTVRKEFDWANELHQTMVKSLTTSFGLDFLLFEDKKGGDVDTVHKVREYQKDLKNQKASDIHVSGTIKESLDKDGKNVQSYDSKSYHADGFYKEQGKLDKEKHVQGELHDAYRNHSFSADEKRQLDHVVSAHEIHNDAGRILSETDGVKLANQSDNLASTQAYINNRKSDLSIQDFVQRLPEMKKEKKKEIDRLQTKLSALDGNTPQAQHEKRELQDEIRKKQGHLSALESVDTEAMLEKDRAARQKIDSQINWDYYSSSKFFGAAACDMGSKGLKMGMRQAFGLMLAEVWFELKERIPHIYHKCRNRFQLGEFMRDIGETLKNIWERVKARFKDVLSAFKDGAIGGALSSITTIIWNAFQVIGGNAIKIIRETWSSLVKAVKLVFFNPDKLPLGDLAREVSRILGAAAAIAAGTVVHSAMTEVLAAVPFDFIRDGLSAFVGALVGGVLTLGLSYALDHSEVMQKVWSFLNGLKSKYQDLLDYYREINAELDRYLLELGKLEFNLNPAELQAFADNLTQTNNEYERGLVLAAEIGRRNIELPFEAGNADSIRDWLSKL</sequence>
<dbReference type="EMBL" id="CP091521">
    <property type="protein sequence ID" value="XHH49678.1"/>
    <property type="molecule type" value="Genomic_DNA"/>
</dbReference>
<keyword evidence="3" id="KW-1185">Reference proteome</keyword>
<reference evidence="2 3" key="1">
    <citation type="journal article" date="2022" name="Res Sq">
        <title>Evolution of multicellular longitudinally dividing oral cavity symbionts (Neisseriaceae).</title>
        <authorList>
            <person name="Nyongesa S."/>
            <person name="Weber P."/>
            <person name="Bernet E."/>
            <person name="Pullido F."/>
            <person name="Nieckarz M."/>
            <person name="Delaby M."/>
            <person name="Nieves C."/>
            <person name="Viehboeck T."/>
            <person name="Krause N."/>
            <person name="Rivera-Millot A."/>
            <person name="Nakamura A."/>
            <person name="Vischer N."/>
            <person name="VanNieuwenhze M."/>
            <person name="Brun Y."/>
            <person name="Cava F."/>
            <person name="Bulgheresi S."/>
            <person name="Veyrier F."/>
        </authorList>
    </citation>
    <scope>NUCLEOTIDE SEQUENCE [LARGE SCALE GENOMIC DNA]</scope>
    <source>
        <strain evidence="2 3">17694</strain>
    </source>
</reference>
<evidence type="ECO:0000256" key="1">
    <source>
        <dbReference type="SAM" id="Coils"/>
    </source>
</evidence>
<gene>
    <name evidence="2" type="ORF">LVJ77_12355</name>
</gene>
<accession>A0ABD8B749</accession>
<keyword evidence="1" id="KW-0175">Coiled coil</keyword>
<proteinExistence type="predicted"/>
<organism evidence="2 3">
    <name type="scientific">Conchiformibius kuhniae</name>
    <dbReference type="NCBI Taxonomy" id="211502"/>
    <lineage>
        <taxon>Bacteria</taxon>
        <taxon>Pseudomonadati</taxon>
        <taxon>Pseudomonadota</taxon>
        <taxon>Betaproteobacteria</taxon>
        <taxon>Neisseriales</taxon>
        <taxon>Neisseriaceae</taxon>
        <taxon>Conchiformibius</taxon>
    </lineage>
</organism>
<name>A0ABD8B749_9NEIS</name>
<evidence type="ECO:0000313" key="3">
    <source>
        <dbReference type="Proteomes" id="UP000831534"/>
    </source>
</evidence>
<feature type="coiled-coil region" evidence="1">
    <location>
        <begin position="178"/>
        <end position="233"/>
    </location>
</feature>
<dbReference type="KEGG" id="ckh:LVJ77_12355"/>
<dbReference type="Proteomes" id="UP000831534">
    <property type="component" value="Chromosome"/>
</dbReference>